<keyword evidence="1" id="KW-0812">Transmembrane</keyword>
<dbReference type="AlphaFoldDB" id="A0A832ZWT2"/>
<organism evidence="2 3">
    <name type="scientific">Caldiarchaeum subterraneum</name>
    <dbReference type="NCBI Taxonomy" id="311458"/>
    <lineage>
        <taxon>Archaea</taxon>
        <taxon>Nitrososphaerota</taxon>
        <taxon>Candidatus Caldarchaeales</taxon>
        <taxon>Candidatus Caldarchaeaceae</taxon>
        <taxon>Candidatus Caldarchaeum</taxon>
    </lineage>
</organism>
<dbReference type="Proteomes" id="UP000608579">
    <property type="component" value="Unassembled WGS sequence"/>
</dbReference>
<sequence length="386" mass="41997">MSKGRGLSSVVGGLIILIVIFSVLIPLLLYINRSTAIVHVEMLSRYNKELEKFEENLEAYSTICMLGGSEYLCIYVANNGFFAANISAVYVYDPESGAPTIYTTLGGNKILLSPHQESILTLSPIAAGEELSVKLATSRGRVLTPPNNRLSLAEPYAPLAITLKNLVTGRKYEITLTVKDAIDYVGNTVKFGCIPDAGGCIETTSTSFINRINNENRTVIFVLFPGNYTVRVVEYQWIGGSWTQTDSQEADIYLQRLSEAVFSFSGTSGGIPPSSAFELGISGPQFVEAGSSFDILLFLRYRMTASEAARDVDINLSVSDPACNFVYGSPTTSLDVLLQGITEMIRYTLVCPNDGDVTITATVTFTGENTGNQYGPFNLSWFVTID</sequence>
<protein>
    <submittedName>
        <fullName evidence="2">Uncharacterized protein</fullName>
    </submittedName>
</protein>
<evidence type="ECO:0000313" key="2">
    <source>
        <dbReference type="EMBL" id="HIQ29782.1"/>
    </source>
</evidence>
<dbReference type="EMBL" id="DQVM01000083">
    <property type="protein sequence ID" value="HIQ29782.1"/>
    <property type="molecule type" value="Genomic_DNA"/>
</dbReference>
<gene>
    <name evidence="2" type="ORF">EYH45_04375</name>
</gene>
<keyword evidence="1" id="KW-0472">Membrane</keyword>
<evidence type="ECO:0000313" key="3">
    <source>
        <dbReference type="Proteomes" id="UP000608579"/>
    </source>
</evidence>
<evidence type="ECO:0000256" key="1">
    <source>
        <dbReference type="SAM" id="Phobius"/>
    </source>
</evidence>
<feature type="transmembrane region" description="Helical" evidence="1">
    <location>
        <begin position="7"/>
        <end position="31"/>
    </location>
</feature>
<name>A0A832ZWT2_CALS0</name>
<keyword evidence="1" id="KW-1133">Transmembrane helix</keyword>
<proteinExistence type="predicted"/>
<accession>A0A832ZWT2</accession>
<reference evidence="2" key="1">
    <citation type="journal article" date="2020" name="ISME J.">
        <title>Gammaproteobacteria mediating utilization of methyl-, sulfur- and petroleum organic compounds in deep ocean hydrothermal plumes.</title>
        <authorList>
            <person name="Zhou Z."/>
            <person name="Liu Y."/>
            <person name="Pan J."/>
            <person name="Cron B.R."/>
            <person name="Toner B.M."/>
            <person name="Anantharaman K."/>
            <person name="Breier J.A."/>
            <person name="Dick G.J."/>
            <person name="Li M."/>
        </authorList>
    </citation>
    <scope>NUCLEOTIDE SEQUENCE</scope>
    <source>
        <strain evidence="2">SZUA-1515</strain>
    </source>
</reference>
<comment type="caution">
    <text evidence="2">The sequence shown here is derived from an EMBL/GenBank/DDBJ whole genome shotgun (WGS) entry which is preliminary data.</text>
</comment>